<feature type="region of interest" description="Disordered" evidence="12">
    <location>
        <begin position="154"/>
        <end position="232"/>
    </location>
</feature>
<evidence type="ECO:0000256" key="5">
    <source>
        <dbReference type="ARBA" id="ARBA00012180"/>
    </source>
</evidence>
<dbReference type="InterPro" id="IPR050092">
    <property type="entry name" value="RNase_H"/>
</dbReference>
<evidence type="ECO:0000256" key="3">
    <source>
        <dbReference type="ARBA" id="ARBA00004065"/>
    </source>
</evidence>
<feature type="compositionally biased region" description="Low complexity" evidence="12">
    <location>
        <begin position="157"/>
        <end position="166"/>
    </location>
</feature>
<dbReference type="FunFam" id="3.40.970.10:FF:000002">
    <property type="entry name" value="Ribonuclease H"/>
    <property type="match status" value="1"/>
</dbReference>
<dbReference type="OrthoDB" id="407198at2759"/>
<dbReference type="Proteomes" id="UP000324767">
    <property type="component" value="Unassembled WGS sequence"/>
</dbReference>
<dbReference type="PANTHER" id="PTHR10642:SF26">
    <property type="entry name" value="RIBONUCLEASE H1"/>
    <property type="match status" value="1"/>
</dbReference>
<dbReference type="GO" id="GO:0046872">
    <property type="term" value="F:metal ion binding"/>
    <property type="evidence" value="ECO:0007669"/>
    <property type="project" value="UniProtKB-KW"/>
</dbReference>
<sequence>MSNIADADPFRETPKPLTDVEDAASIKSASPAATVTSNGLKRKRTTEPKFYAVRVGFTPGIYHSWADCLKQVKGFKQAMFKSFTTLTDAERFVAGENPSHDASLSPYKFYAVRNGRVPGVYTDWPSAQKQITGWTKPKHKLFTTRAEAERYLKEGDQQAAQASSASEADTANSGTYYSLDGPMEAGAKPSVSKKAKKNATATDGRGGKGMVDEYNEDEYEPGTGPLPPGAEDGFDPNIIFDAKTGTVVYKTEDQRKATKLQTKAHQDGMLRVHTDGSSLGNGSQGAFAGIGVYFGPGDSRNVSEPLAGARQTNQRAELTAILRALDIVPRNRDVTIITDSRYAIDCVTVWYLNWRKNGWKTAAGKPVENKDIVENVLAKIEERNHLKVQTLFEWIKGHSNHPGNVEADKLAVNGARNGA</sequence>
<name>A0A5M8PM78_9LECA</name>
<organism evidence="14 15">
    <name type="scientific">Lasallia pustulata</name>
    <dbReference type="NCBI Taxonomy" id="136370"/>
    <lineage>
        <taxon>Eukaryota</taxon>
        <taxon>Fungi</taxon>
        <taxon>Dikarya</taxon>
        <taxon>Ascomycota</taxon>
        <taxon>Pezizomycotina</taxon>
        <taxon>Lecanoromycetes</taxon>
        <taxon>OSLEUM clade</taxon>
        <taxon>Umbilicariomycetidae</taxon>
        <taxon>Umbilicariales</taxon>
        <taxon>Umbilicariaceae</taxon>
        <taxon>Lasallia</taxon>
    </lineage>
</organism>
<comment type="catalytic activity">
    <reaction evidence="1">
        <text>Endonucleolytic cleavage to 5'-phosphomonoester.</text>
        <dbReference type="EC" id="3.1.26.4"/>
    </reaction>
</comment>
<evidence type="ECO:0000259" key="13">
    <source>
        <dbReference type="PROSITE" id="PS50879"/>
    </source>
</evidence>
<dbReference type="Gene3D" id="3.40.970.10">
    <property type="entry name" value="Ribonuclease H1, N-terminal domain"/>
    <property type="match status" value="2"/>
</dbReference>
<protein>
    <recommendedName>
        <fullName evidence="6">Ribonuclease H</fullName>
        <ecNumber evidence="5">3.1.26.4</ecNumber>
    </recommendedName>
</protein>
<dbReference type="EMBL" id="VXIT01000010">
    <property type="protein sequence ID" value="KAA6409604.1"/>
    <property type="molecule type" value="Genomic_DNA"/>
</dbReference>
<evidence type="ECO:0000313" key="14">
    <source>
        <dbReference type="EMBL" id="KAA6409604.1"/>
    </source>
</evidence>
<evidence type="ECO:0000256" key="1">
    <source>
        <dbReference type="ARBA" id="ARBA00000077"/>
    </source>
</evidence>
<evidence type="ECO:0000256" key="10">
    <source>
        <dbReference type="ARBA" id="ARBA00022801"/>
    </source>
</evidence>
<reference evidence="14 15" key="1">
    <citation type="submission" date="2019-09" db="EMBL/GenBank/DDBJ databases">
        <title>The hologenome of the rock-dwelling lichen Lasallia pustulata.</title>
        <authorList>
            <person name="Greshake Tzovaras B."/>
            <person name="Segers F."/>
            <person name="Bicker A."/>
            <person name="Dal Grande F."/>
            <person name="Otte J."/>
            <person name="Hankeln T."/>
            <person name="Schmitt I."/>
            <person name="Ebersberger I."/>
        </authorList>
    </citation>
    <scope>NUCLEOTIDE SEQUENCE [LARGE SCALE GENOMIC DNA]</scope>
    <source>
        <strain evidence="14">A1-1</strain>
    </source>
</reference>
<accession>A0A5M8PM78</accession>
<dbReference type="CDD" id="cd09280">
    <property type="entry name" value="RNase_HI_eukaryote_like"/>
    <property type="match status" value="1"/>
</dbReference>
<keyword evidence="8" id="KW-0479">Metal-binding</keyword>
<evidence type="ECO:0000256" key="6">
    <source>
        <dbReference type="ARBA" id="ARBA00017721"/>
    </source>
</evidence>
<dbReference type="PROSITE" id="PS50879">
    <property type="entry name" value="RNASE_H_1"/>
    <property type="match status" value="1"/>
</dbReference>
<dbReference type="InterPro" id="IPR011320">
    <property type="entry name" value="RNase_H1_N"/>
</dbReference>
<evidence type="ECO:0000256" key="4">
    <source>
        <dbReference type="ARBA" id="ARBA00005300"/>
    </source>
</evidence>
<dbReference type="InterPro" id="IPR036397">
    <property type="entry name" value="RNaseH_sf"/>
</dbReference>
<evidence type="ECO:0000256" key="2">
    <source>
        <dbReference type="ARBA" id="ARBA00001946"/>
    </source>
</evidence>
<keyword evidence="7" id="KW-0540">Nuclease</keyword>
<evidence type="ECO:0000313" key="15">
    <source>
        <dbReference type="Proteomes" id="UP000324767"/>
    </source>
</evidence>
<dbReference type="EC" id="3.1.26.4" evidence="5"/>
<dbReference type="Pfam" id="PF00075">
    <property type="entry name" value="RNase_H"/>
    <property type="match status" value="1"/>
</dbReference>
<keyword evidence="9" id="KW-0255">Endonuclease</keyword>
<feature type="compositionally biased region" description="Polar residues" evidence="12">
    <location>
        <begin position="167"/>
        <end position="176"/>
    </location>
</feature>
<evidence type="ECO:0000256" key="11">
    <source>
        <dbReference type="ARBA" id="ARBA00022842"/>
    </source>
</evidence>
<comment type="caution">
    <text evidence="14">The sequence shown here is derived from an EMBL/GenBank/DDBJ whole genome shotgun (WGS) entry which is preliminary data.</text>
</comment>
<dbReference type="GO" id="GO:0004523">
    <property type="term" value="F:RNA-DNA hybrid ribonuclease activity"/>
    <property type="evidence" value="ECO:0007669"/>
    <property type="project" value="UniProtKB-EC"/>
</dbReference>
<dbReference type="Pfam" id="PF01693">
    <property type="entry name" value="Cauli_VI"/>
    <property type="match status" value="2"/>
</dbReference>
<dbReference type="SUPFAM" id="SSF55658">
    <property type="entry name" value="L9 N-domain-like"/>
    <property type="match status" value="2"/>
</dbReference>
<evidence type="ECO:0000256" key="9">
    <source>
        <dbReference type="ARBA" id="ARBA00022759"/>
    </source>
</evidence>
<comment type="cofactor">
    <cofactor evidence="2">
        <name>Mg(2+)</name>
        <dbReference type="ChEBI" id="CHEBI:18420"/>
    </cofactor>
</comment>
<gene>
    <name evidence="14" type="ORF">FRX48_06216</name>
</gene>
<keyword evidence="11" id="KW-0460">Magnesium</keyword>
<evidence type="ECO:0000256" key="7">
    <source>
        <dbReference type="ARBA" id="ARBA00022722"/>
    </source>
</evidence>
<comment type="function">
    <text evidence="3">Endonuclease that specifically degrades the RNA of RNA-DNA hybrids.</text>
</comment>
<dbReference type="FunFam" id="3.30.420.10:FF:000090">
    <property type="entry name" value="Ribonuclease H"/>
    <property type="match status" value="1"/>
</dbReference>
<dbReference type="InterPro" id="IPR002156">
    <property type="entry name" value="RNaseH_domain"/>
</dbReference>
<dbReference type="InterPro" id="IPR037056">
    <property type="entry name" value="RNase_H1_N_sf"/>
</dbReference>
<comment type="similarity">
    <text evidence="4">Belongs to the RNase H family.</text>
</comment>
<dbReference type="PANTHER" id="PTHR10642">
    <property type="entry name" value="RIBONUCLEASE H1"/>
    <property type="match status" value="1"/>
</dbReference>
<dbReference type="Gene3D" id="3.30.420.10">
    <property type="entry name" value="Ribonuclease H-like superfamily/Ribonuclease H"/>
    <property type="match status" value="1"/>
</dbReference>
<dbReference type="AlphaFoldDB" id="A0A5M8PM78"/>
<dbReference type="FunFam" id="3.40.970.10:FF:000001">
    <property type="entry name" value="Ribonuclease H1"/>
    <property type="match status" value="1"/>
</dbReference>
<keyword evidence="10" id="KW-0378">Hydrolase</keyword>
<dbReference type="GO" id="GO:0003676">
    <property type="term" value="F:nucleic acid binding"/>
    <property type="evidence" value="ECO:0007669"/>
    <property type="project" value="InterPro"/>
</dbReference>
<dbReference type="SUPFAM" id="SSF53098">
    <property type="entry name" value="Ribonuclease H-like"/>
    <property type="match status" value="1"/>
</dbReference>
<feature type="domain" description="RNase H type-1" evidence="13">
    <location>
        <begin position="266"/>
        <end position="416"/>
    </location>
</feature>
<dbReference type="GO" id="GO:0043137">
    <property type="term" value="P:DNA replication, removal of RNA primer"/>
    <property type="evidence" value="ECO:0007669"/>
    <property type="project" value="TreeGrafter"/>
</dbReference>
<dbReference type="InterPro" id="IPR012337">
    <property type="entry name" value="RNaseH-like_sf"/>
</dbReference>
<proteinExistence type="inferred from homology"/>
<feature type="region of interest" description="Disordered" evidence="12">
    <location>
        <begin position="1"/>
        <end position="24"/>
    </location>
</feature>
<evidence type="ECO:0000256" key="8">
    <source>
        <dbReference type="ARBA" id="ARBA00022723"/>
    </source>
</evidence>
<dbReference type="InterPro" id="IPR009027">
    <property type="entry name" value="Ribosomal_bL9/RNase_H1_N"/>
</dbReference>
<evidence type="ECO:0000256" key="12">
    <source>
        <dbReference type="SAM" id="MobiDB-lite"/>
    </source>
</evidence>